<dbReference type="SUPFAM" id="SSF52540">
    <property type="entry name" value="P-loop containing nucleoside triphosphate hydrolases"/>
    <property type="match status" value="1"/>
</dbReference>
<accession>A0A9D4K298</accession>
<dbReference type="PROSITE" id="PS00675">
    <property type="entry name" value="SIGMA54_INTERACT_1"/>
    <property type="match status" value="1"/>
</dbReference>
<dbReference type="PROSITE" id="PS50011">
    <property type="entry name" value="PROTEIN_KINASE_DOM"/>
    <property type="match status" value="1"/>
</dbReference>
<dbReference type="InterPro" id="IPR000719">
    <property type="entry name" value="Prot_kinase_dom"/>
</dbReference>
<evidence type="ECO:0000313" key="3">
    <source>
        <dbReference type="Proteomes" id="UP000828390"/>
    </source>
</evidence>
<reference evidence="2" key="2">
    <citation type="submission" date="2020-11" db="EMBL/GenBank/DDBJ databases">
        <authorList>
            <person name="McCartney M.A."/>
            <person name="Auch B."/>
            <person name="Kono T."/>
            <person name="Mallez S."/>
            <person name="Becker A."/>
            <person name="Gohl D.M."/>
            <person name="Silverstein K.A.T."/>
            <person name="Koren S."/>
            <person name="Bechman K.B."/>
            <person name="Herman A."/>
            <person name="Abrahante J.E."/>
            <person name="Garbe J."/>
        </authorList>
    </citation>
    <scope>NUCLEOTIDE SEQUENCE</scope>
    <source>
        <strain evidence="2">Duluth1</strain>
        <tissue evidence="2">Whole animal</tissue>
    </source>
</reference>
<evidence type="ECO:0000313" key="2">
    <source>
        <dbReference type="EMBL" id="KAH3832114.1"/>
    </source>
</evidence>
<dbReference type="PANTHER" id="PTHR26392">
    <property type="entry name" value="MITOGEN-ACTIVATED PROTEIN KINASE KINASE KINASE 7-RELATED"/>
    <property type="match status" value="1"/>
</dbReference>
<dbReference type="InterPro" id="IPR025662">
    <property type="entry name" value="Sigma_54_int_dom_ATP-bd_1"/>
</dbReference>
<dbReference type="PANTHER" id="PTHR26392:SF92">
    <property type="entry name" value="PROTEIN KINASE DOMAIN-CONTAINING PROTEIN"/>
    <property type="match status" value="1"/>
</dbReference>
<dbReference type="SUPFAM" id="SSF56112">
    <property type="entry name" value="Protein kinase-like (PK-like)"/>
    <property type="match status" value="1"/>
</dbReference>
<dbReference type="Pfam" id="PF00350">
    <property type="entry name" value="Dynamin_N"/>
    <property type="match status" value="1"/>
</dbReference>
<comment type="caution">
    <text evidence="2">The sequence shown here is derived from an EMBL/GenBank/DDBJ whole genome shotgun (WGS) entry which is preliminary data.</text>
</comment>
<name>A0A9D4K298_DREPO</name>
<dbReference type="Proteomes" id="UP000828390">
    <property type="component" value="Unassembled WGS sequence"/>
</dbReference>
<feature type="domain" description="Protein kinase" evidence="1">
    <location>
        <begin position="728"/>
        <end position="1000"/>
    </location>
</feature>
<evidence type="ECO:0000259" key="1">
    <source>
        <dbReference type="PROSITE" id="PS50011"/>
    </source>
</evidence>
<reference evidence="2" key="1">
    <citation type="journal article" date="2019" name="bioRxiv">
        <title>The Genome of the Zebra Mussel, Dreissena polymorpha: A Resource for Invasive Species Research.</title>
        <authorList>
            <person name="McCartney M.A."/>
            <person name="Auch B."/>
            <person name="Kono T."/>
            <person name="Mallez S."/>
            <person name="Zhang Y."/>
            <person name="Obille A."/>
            <person name="Becker A."/>
            <person name="Abrahante J.E."/>
            <person name="Garbe J."/>
            <person name="Badalamenti J.P."/>
            <person name="Herman A."/>
            <person name="Mangelson H."/>
            <person name="Liachko I."/>
            <person name="Sullivan S."/>
            <person name="Sone E.D."/>
            <person name="Koren S."/>
            <person name="Silverstein K.A.T."/>
            <person name="Beckman K.B."/>
            <person name="Gohl D.M."/>
        </authorList>
    </citation>
    <scope>NUCLEOTIDE SEQUENCE</scope>
    <source>
        <strain evidence="2">Duluth1</strain>
        <tissue evidence="2">Whole animal</tissue>
    </source>
</reference>
<dbReference type="AlphaFoldDB" id="A0A9D4K298"/>
<dbReference type="Gene3D" id="3.40.50.300">
    <property type="entry name" value="P-loop containing nucleotide triphosphate hydrolases"/>
    <property type="match status" value="1"/>
</dbReference>
<proteinExistence type="predicted"/>
<gene>
    <name evidence="2" type="ORF">DPMN_105392</name>
</gene>
<dbReference type="GO" id="GO:0005524">
    <property type="term" value="F:ATP binding"/>
    <property type="evidence" value="ECO:0007669"/>
    <property type="project" value="InterPro"/>
</dbReference>
<dbReference type="Gene3D" id="1.10.510.10">
    <property type="entry name" value="Transferase(Phosphotransferase) domain 1"/>
    <property type="match status" value="1"/>
</dbReference>
<dbReference type="InterPro" id="IPR045063">
    <property type="entry name" value="Dynamin_N"/>
</dbReference>
<organism evidence="2 3">
    <name type="scientific">Dreissena polymorpha</name>
    <name type="common">Zebra mussel</name>
    <name type="synonym">Mytilus polymorpha</name>
    <dbReference type="NCBI Taxonomy" id="45954"/>
    <lineage>
        <taxon>Eukaryota</taxon>
        <taxon>Metazoa</taxon>
        <taxon>Spiralia</taxon>
        <taxon>Lophotrochozoa</taxon>
        <taxon>Mollusca</taxon>
        <taxon>Bivalvia</taxon>
        <taxon>Autobranchia</taxon>
        <taxon>Heteroconchia</taxon>
        <taxon>Euheterodonta</taxon>
        <taxon>Imparidentia</taxon>
        <taxon>Neoheterodontei</taxon>
        <taxon>Myida</taxon>
        <taxon>Dreissenoidea</taxon>
        <taxon>Dreissenidae</taxon>
        <taxon>Dreissena</taxon>
    </lineage>
</organism>
<dbReference type="OrthoDB" id="8954335at2759"/>
<dbReference type="InterPro" id="IPR027417">
    <property type="entry name" value="P-loop_NTPase"/>
</dbReference>
<dbReference type="EMBL" id="JAIWYP010000004">
    <property type="protein sequence ID" value="KAH3832114.1"/>
    <property type="molecule type" value="Genomic_DNA"/>
</dbReference>
<dbReference type="GO" id="GO:0004672">
    <property type="term" value="F:protein kinase activity"/>
    <property type="evidence" value="ECO:0007669"/>
    <property type="project" value="InterPro"/>
</dbReference>
<keyword evidence="3" id="KW-1185">Reference proteome</keyword>
<dbReference type="Pfam" id="PF00069">
    <property type="entry name" value="Pkinase"/>
    <property type="match status" value="1"/>
</dbReference>
<protein>
    <recommendedName>
        <fullName evidence="1">Protein kinase domain-containing protein</fullName>
    </recommendedName>
</protein>
<sequence length="1051" mass="120373">MDEDEIDRISNMKMAITACRNQKVAYQEIKPQDVARLKLELKFQLHCTGKSRKQTEAFLDAAKRYEQPRMEALADIYSKAMDFTHTLQLSSADNSAIADIFKHFPDTYADLSKERDNLLNNVARILVLGETGAGKTTFINLLLGDHFLPCSLLSNTHTICELHYCSTGHYRAVFHAADGTFEQIEASSEDGVAKDTLKKDLEKKIEDPKGYKKIQIFGPFEILKSGVVIVDSPGVGESEEMNAMVLDYVCTAAAFIYVIDITNAGGVQERMKALISHICRKVLDTMEEMPGVETTLFICNKWDEVQQRDKHEVLTDTTRKIQELWKGCQESQVIPFSTREAQLIQDRGCVSPKFSRVFDRLKELIPASQVMSTYKAMRFLQKYLEGGESIISTHLRYCRLNAEERKRKTEEANVRLNELLTNMETFFEDQITMLDKAVEDVSKELRIHLLDTKIKEHVCRFSITELPKENTWEKAAVEVRIKVYEHLRETIAQWEATGKITEAVLEKIKGDMNRSFPRFQAELDNLKRGLAGKPVKLGENISLDEEGTDILPQFVKNIFHKKFDRLVLYAPLLPFVFVTVVGRLPYVGIRRLQHTFHVYGMEKEFEKARGNTEALTSVAELYAAKVFTNITEKLGVHEIVKTDMQILYDLLNTQQQRMKAQIEVDKNFVNLLPEETKTVENVLKLCEPISAEFQIITYMVEHFCMLYFPSRNVLDPNAISVEVTCICSGLLADIKTGTMAESVTGHRRTVCIRRPTQKVEPCEIRRYKKILAAYCDGDLVNFAQLKGFWIPDPKECRVYQVFEPLKYSLREHLRSRRGDPDFIRNLHNHSLSLIRAVVRGLEYLHYRKESCVHFDLSLDSVAVDMRGEIKLNNICLVRPVHIRLRSNDGKLNVIKYVHLAPNLLDGKCITRCDADVGEVSLVSSASYGTREDMYSVGIIMWEMWRGEEFAGECGTIEVKNNQDQETGSNIQNLTEQLSDKLRSMAPKRADFFNDNVEPLLPGTWWTTMSNCLNMWKNLSAMSWLKDWHGVVDYPLVTIASIPSKDYQCEHL</sequence>
<dbReference type="SMART" id="SM00220">
    <property type="entry name" value="S_TKc"/>
    <property type="match status" value="1"/>
</dbReference>
<dbReference type="InterPro" id="IPR011009">
    <property type="entry name" value="Kinase-like_dom_sf"/>
</dbReference>